<dbReference type="Pfam" id="PF00751">
    <property type="entry name" value="DM"/>
    <property type="match status" value="1"/>
</dbReference>
<evidence type="ECO:0000256" key="2">
    <source>
        <dbReference type="ARBA" id="ARBA00022833"/>
    </source>
</evidence>
<dbReference type="Gene3D" id="4.10.1040.10">
    <property type="entry name" value="DM DNA-binding domain"/>
    <property type="match status" value="1"/>
</dbReference>
<dbReference type="WBParaSite" id="TCONS_00000250.p1">
    <property type="protein sequence ID" value="TCONS_00000250.p1"/>
    <property type="gene ID" value="XLOC_000265"/>
</dbReference>
<proteinExistence type="predicted"/>
<comment type="subcellular location">
    <subcellularLocation>
        <location evidence="5">Nucleus</location>
    </subcellularLocation>
</comment>
<dbReference type="InterPro" id="IPR036407">
    <property type="entry name" value="DM_DNA-bd_sf"/>
</dbReference>
<evidence type="ECO:0000256" key="4">
    <source>
        <dbReference type="ARBA" id="ARBA00023242"/>
    </source>
</evidence>
<keyword evidence="4 5" id="KW-0539">Nucleus</keyword>
<protein>
    <submittedName>
        <fullName evidence="8 9">DM domain-containing protein</fullName>
    </submittedName>
</protein>
<dbReference type="GO" id="GO:0046872">
    <property type="term" value="F:metal ion binding"/>
    <property type="evidence" value="ECO:0007669"/>
    <property type="project" value="UniProtKB-KW"/>
</dbReference>
<evidence type="ECO:0000313" key="8">
    <source>
        <dbReference type="WBParaSite" id="SSTP_0000299900.1"/>
    </source>
</evidence>
<keyword evidence="1 5" id="KW-0479">Metal-binding</keyword>
<dbReference type="GO" id="GO:0006355">
    <property type="term" value="P:regulation of DNA-templated transcription"/>
    <property type="evidence" value="ECO:0007669"/>
    <property type="project" value="InterPro"/>
</dbReference>
<feature type="domain" description="DM" evidence="6">
    <location>
        <begin position="8"/>
        <end position="56"/>
    </location>
</feature>
<dbReference type="SMART" id="SM00301">
    <property type="entry name" value="DM"/>
    <property type="match status" value="1"/>
</dbReference>
<keyword evidence="7" id="KW-1185">Reference proteome</keyword>
<keyword evidence="2 5" id="KW-0862">Zinc</keyword>
<evidence type="ECO:0000256" key="1">
    <source>
        <dbReference type="ARBA" id="ARBA00022723"/>
    </source>
</evidence>
<keyword evidence="3 5" id="KW-0238">DNA-binding</keyword>
<organism evidence="8">
    <name type="scientific">Strongyloides stercoralis</name>
    <name type="common">Threadworm</name>
    <dbReference type="NCBI Taxonomy" id="6248"/>
    <lineage>
        <taxon>Eukaryota</taxon>
        <taxon>Metazoa</taxon>
        <taxon>Ecdysozoa</taxon>
        <taxon>Nematoda</taxon>
        <taxon>Chromadorea</taxon>
        <taxon>Rhabditida</taxon>
        <taxon>Tylenchina</taxon>
        <taxon>Panagrolaimomorpha</taxon>
        <taxon>Strongyloidoidea</taxon>
        <taxon>Strongyloididae</taxon>
        <taxon>Strongyloides</taxon>
    </lineage>
</organism>
<dbReference type="GO" id="GO:0043565">
    <property type="term" value="F:sequence-specific DNA binding"/>
    <property type="evidence" value="ECO:0007669"/>
    <property type="project" value="InterPro"/>
</dbReference>
<reference evidence="8" key="1">
    <citation type="submission" date="2015-08" db="UniProtKB">
        <authorList>
            <consortium name="WormBaseParasite"/>
        </authorList>
    </citation>
    <scope>IDENTIFICATION</scope>
</reference>
<dbReference type="STRING" id="6248.A0A0K0E0I5"/>
<evidence type="ECO:0000313" key="9">
    <source>
        <dbReference type="WBParaSite" id="TCONS_00000250.p1"/>
    </source>
</evidence>
<dbReference type="SUPFAM" id="SSF82927">
    <property type="entry name" value="Cysteine-rich DNA binding domain, (DM domain)"/>
    <property type="match status" value="1"/>
</dbReference>
<dbReference type="InterPro" id="IPR001275">
    <property type="entry name" value="DM_DNA-bd"/>
</dbReference>
<evidence type="ECO:0000259" key="6">
    <source>
        <dbReference type="PROSITE" id="PS50809"/>
    </source>
</evidence>
<accession>A0A0K0E0I5</accession>
<dbReference type="PROSITE" id="PS50809">
    <property type="entry name" value="DM_2"/>
    <property type="match status" value="1"/>
</dbReference>
<sequence length="197" mass="22518">MPKEQYMCQLCANHGIFNQPKKGHKQKCPFRSCLCDSCGLNTKRRALDQIERKLRVKDSPSPPVLERQTTNMPTTIPFINHQFNESSEISTDIITNISPTYQSNFVSSSQSINIPSMINFSVPLPPTVPMFSKVNMKSNLNLNEKFVEEKKNDKERSSTVESNQSLYILTKEDGIENVSKERRSIFHSVEMLAKEET</sequence>
<evidence type="ECO:0000313" key="7">
    <source>
        <dbReference type="Proteomes" id="UP000035681"/>
    </source>
</evidence>
<evidence type="ECO:0000256" key="5">
    <source>
        <dbReference type="PROSITE-ProRule" id="PRU00070"/>
    </source>
</evidence>
<dbReference type="Proteomes" id="UP000035681">
    <property type="component" value="Unplaced"/>
</dbReference>
<dbReference type="WBParaSite" id="SSTP_0000299900.1">
    <property type="protein sequence ID" value="SSTP_0000299900.1"/>
    <property type="gene ID" value="SSTP_0000299900"/>
</dbReference>
<name>A0A0K0E0I5_STRER</name>
<feature type="DNA-binding region" description="DM" evidence="5">
    <location>
        <begin position="8"/>
        <end position="56"/>
    </location>
</feature>
<dbReference type="AlphaFoldDB" id="A0A0K0E0I5"/>
<dbReference type="GO" id="GO:0005634">
    <property type="term" value="C:nucleus"/>
    <property type="evidence" value="ECO:0007669"/>
    <property type="project" value="UniProtKB-SubCell"/>
</dbReference>
<evidence type="ECO:0000256" key="3">
    <source>
        <dbReference type="ARBA" id="ARBA00023125"/>
    </source>
</evidence>